<dbReference type="EMBL" id="CP075864">
    <property type="protein sequence ID" value="QYS92682.1"/>
    <property type="molecule type" value="Genomic_DNA"/>
</dbReference>
<evidence type="ECO:0000313" key="2">
    <source>
        <dbReference type="Proteomes" id="UP000826661"/>
    </source>
</evidence>
<reference evidence="1 2" key="1">
    <citation type="journal article" date="2021" name="BMC Genomics">
        <title>Telomere-to-telomere genome assembly of asparaginase-producing Trichoderma simmonsii.</title>
        <authorList>
            <person name="Chung D."/>
            <person name="Kwon Y.M."/>
            <person name="Yang Y."/>
        </authorList>
    </citation>
    <scope>NUCLEOTIDE SEQUENCE [LARGE SCALE GENOMIC DNA]</scope>
    <source>
        <strain evidence="1 2">GH-Sj1</strain>
    </source>
</reference>
<dbReference type="Proteomes" id="UP000826661">
    <property type="component" value="Chromosome I"/>
</dbReference>
<proteinExistence type="predicted"/>
<keyword evidence="2" id="KW-1185">Reference proteome</keyword>
<dbReference type="AlphaFoldDB" id="A0A8G0L210"/>
<gene>
    <name evidence="1" type="ORF">H0G86_000089</name>
</gene>
<organism evidence="1 2">
    <name type="scientific">Trichoderma simmonsii</name>
    <dbReference type="NCBI Taxonomy" id="1491479"/>
    <lineage>
        <taxon>Eukaryota</taxon>
        <taxon>Fungi</taxon>
        <taxon>Dikarya</taxon>
        <taxon>Ascomycota</taxon>
        <taxon>Pezizomycotina</taxon>
        <taxon>Sordariomycetes</taxon>
        <taxon>Hypocreomycetidae</taxon>
        <taxon>Hypocreales</taxon>
        <taxon>Hypocreaceae</taxon>
        <taxon>Trichoderma</taxon>
    </lineage>
</organism>
<protein>
    <submittedName>
        <fullName evidence="1">Uncharacterized protein</fullName>
    </submittedName>
</protein>
<accession>A0A8G0L210</accession>
<sequence>MTSLFDSVVSFSSTISVQCTAVFRRSICVFIMTTPRDIRRISLCTLRADWIKVRGSGWFKFPAGAEMKSSAGETNQGLKVVNRTPITTPSGLPVPDSRLRRSGPTLDETFRLRKCGTSF</sequence>
<name>A0A8G0L210_9HYPO</name>
<evidence type="ECO:0000313" key="1">
    <source>
        <dbReference type="EMBL" id="QYS92682.1"/>
    </source>
</evidence>